<comment type="caution">
    <text evidence="1">The sequence shown here is derived from an EMBL/GenBank/DDBJ whole genome shotgun (WGS) entry which is preliminary data.</text>
</comment>
<accession>A0A9Q3HAV2</accession>
<gene>
    <name evidence="1" type="ORF">O181_035085</name>
</gene>
<sequence>MVHKISSQTSTFSAEVNAIGFMAHILHLVARDGLKALGNSSLVELSPENKTREPMDLTNFINQPEGLNLNYYFIISWVACLSLHLHQSPQQCEGFITTVKLVYNDTRPTNATKLLSHVSTCCNSTYDIIERALSLKDAYNQYCTLENMQAYQLSPL</sequence>
<reference evidence="1" key="1">
    <citation type="submission" date="2021-03" db="EMBL/GenBank/DDBJ databases">
        <title>Draft genome sequence of rust myrtle Austropuccinia psidii MF-1, a brazilian biotype.</title>
        <authorList>
            <person name="Quecine M.C."/>
            <person name="Pachon D.M.R."/>
            <person name="Bonatelli M.L."/>
            <person name="Correr F.H."/>
            <person name="Franceschini L.M."/>
            <person name="Leite T.F."/>
            <person name="Margarido G.R.A."/>
            <person name="Almeida C.A."/>
            <person name="Ferrarezi J.A."/>
            <person name="Labate C.A."/>
        </authorList>
    </citation>
    <scope>NUCLEOTIDE SEQUENCE</scope>
    <source>
        <strain evidence="1">MF-1</strain>
    </source>
</reference>
<dbReference type="OrthoDB" id="2432695at2759"/>
<name>A0A9Q3HAV2_9BASI</name>
<keyword evidence="2" id="KW-1185">Reference proteome</keyword>
<dbReference type="AlphaFoldDB" id="A0A9Q3HAV2"/>
<evidence type="ECO:0000313" key="1">
    <source>
        <dbReference type="EMBL" id="MBW0495370.1"/>
    </source>
</evidence>
<protein>
    <submittedName>
        <fullName evidence="1">Uncharacterized protein</fullName>
    </submittedName>
</protein>
<feature type="non-terminal residue" evidence="1">
    <location>
        <position position="156"/>
    </location>
</feature>
<proteinExistence type="predicted"/>
<evidence type="ECO:0000313" key="2">
    <source>
        <dbReference type="Proteomes" id="UP000765509"/>
    </source>
</evidence>
<organism evidence="1 2">
    <name type="scientific">Austropuccinia psidii MF-1</name>
    <dbReference type="NCBI Taxonomy" id="1389203"/>
    <lineage>
        <taxon>Eukaryota</taxon>
        <taxon>Fungi</taxon>
        <taxon>Dikarya</taxon>
        <taxon>Basidiomycota</taxon>
        <taxon>Pucciniomycotina</taxon>
        <taxon>Pucciniomycetes</taxon>
        <taxon>Pucciniales</taxon>
        <taxon>Sphaerophragmiaceae</taxon>
        <taxon>Austropuccinia</taxon>
    </lineage>
</organism>
<dbReference type="Proteomes" id="UP000765509">
    <property type="component" value="Unassembled WGS sequence"/>
</dbReference>
<dbReference type="EMBL" id="AVOT02013058">
    <property type="protein sequence ID" value="MBW0495370.1"/>
    <property type="molecule type" value="Genomic_DNA"/>
</dbReference>